<organism evidence="1 2">
    <name type="scientific">Actinoplanes digitatis</name>
    <dbReference type="NCBI Taxonomy" id="1868"/>
    <lineage>
        <taxon>Bacteria</taxon>
        <taxon>Bacillati</taxon>
        <taxon>Actinomycetota</taxon>
        <taxon>Actinomycetes</taxon>
        <taxon>Micromonosporales</taxon>
        <taxon>Micromonosporaceae</taxon>
        <taxon>Actinoplanes</taxon>
    </lineage>
</organism>
<dbReference type="Proteomes" id="UP000578112">
    <property type="component" value="Unassembled WGS sequence"/>
</dbReference>
<gene>
    <name evidence="1" type="ORF">BJ971_005031</name>
</gene>
<name>A0A7W7I160_9ACTN</name>
<keyword evidence="2" id="KW-1185">Reference proteome</keyword>
<keyword evidence="1" id="KW-0560">Oxidoreductase</keyword>
<evidence type="ECO:0000313" key="1">
    <source>
        <dbReference type="EMBL" id="MBB4764475.1"/>
    </source>
</evidence>
<comment type="caution">
    <text evidence="1">The sequence shown here is derived from an EMBL/GenBank/DDBJ whole genome shotgun (WGS) entry which is preliminary data.</text>
</comment>
<dbReference type="GO" id="GO:0004497">
    <property type="term" value="F:monooxygenase activity"/>
    <property type="evidence" value="ECO:0007669"/>
    <property type="project" value="UniProtKB-KW"/>
</dbReference>
<dbReference type="EMBL" id="JACHNH010000001">
    <property type="protein sequence ID" value="MBB4764475.1"/>
    <property type="molecule type" value="Genomic_DNA"/>
</dbReference>
<reference evidence="1 2" key="1">
    <citation type="submission" date="2020-08" db="EMBL/GenBank/DDBJ databases">
        <title>Sequencing the genomes of 1000 actinobacteria strains.</title>
        <authorList>
            <person name="Klenk H.-P."/>
        </authorList>
    </citation>
    <scope>NUCLEOTIDE SEQUENCE [LARGE SCALE GENOMIC DNA]</scope>
    <source>
        <strain evidence="1 2">DSM 43149</strain>
    </source>
</reference>
<dbReference type="InterPro" id="IPR011008">
    <property type="entry name" value="Dimeric_a/b-barrel"/>
</dbReference>
<sequence length="97" mass="10884">MGFVQIIEYETDRPDEIQALGDEQIARAGETPPGFRLTVTQDRENPQRYVTIVEFASHEEAMANSDRPETGEFARQMAALCKGAPRFSNLDVIRSVP</sequence>
<dbReference type="RefSeq" id="WP_184995663.1">
    <property type="nucleotide sequence ID" value="NZ_BOMK01000027.1"/>
</dbReference>
<accession>A0A7W7I160</accession>
<keyword evidence="1" id="KW-0503">Monooxygenase</keyword>
<protein>
    <submittedName>
        <fullName evidence="1">Quinol monooxygenase YgiN</fullName>
    </submittedName>
</protein>
<evidence type="ECO:0000313" key="2">
    <source>
        <dbReference type="Proteomes" id="UP000578112"/>
    </source>
</evidence>
<dbReference type="AlphaFoldDB" id="A0A7W7I160"/>
<proteinExistence type="predicted"/>
<dbReference type="SUPFAM" id="SSF54909">
    <property type="entry name" value="Dimeric alpha+beta barrel"/>
    <property type="match status" value="1"/>
</dbReference>